<keyword evidence="2" id="KW-1185">Reference proteome</keyword>
<reference evidence="1" key="1">
    <citation type="submission" date="2023-07" db="EMBL/GenBank/DDBJ databases">
        <title>Black Yeasts Isolated from many extreme environments.</title>
        <authorList>
            <person name="Coleine C."/>
            <person name="Stajich J.E."/>
            <person name="Selbmann L."/>
        </authorList>
    </citation>
    <scope>NUCLEOTIDE SEQUENCE</scope>
    <source>
        <strain evidence="1">CCFEE 5714</strain>
    </source>
</reference>
<comment type="caution">
    <text evidence="1">The sequence shown here is derived from an EMBL/GenBank/DDBJ whole genome shotgun (WGS) entry which is preliminary data.</text>
</comment>
<name>A0ACC3MNP9_9PEZI</name>
<protein>
    <submittedName>
        <fullName evidence="1">Uncharacterized protein</fullName>
    </submittedName>
</protein>
<dbReference type="Proteomes" id="UP001281147">
    <property type="component" value="Unassembled WGS sequence"/>
</dbReference>
<dbReference type="EMBL" id="JAUTXU010000200">
    <property type="protein sequence ID" value="KAK3699215.1"/>
    <property type="molecule type" value="Genomic_DNA"/>
</dbReference>
<accession>A0ACC3MNP9</accession>
<gene>
    <name evidence="1" type="ORF">LTR37_016576</name>
</gene>
<proteinExistence type="predicted"/>
<evidence type="ECO:0000313" key="2">
    <source>
        <dbReference type="Proteomes" id="UP001281147"/>
    </source>
</evidence>
<sequence>MSDTSASDSAEEVFTTCGLHRALTATTHTPPKVVPMEKELKNAKYQQYVNERHETLVTELYEARKVFEHISEERDKHEATADSLNAPRLNRKYLEASNRVAEAQREYRAFKVDLEELRAVPKTSSRDDVQLWADRKSLEKHVRDKTLETSLANGQLLKQYEDTCEELESEKKWAKALKRKDVAVAKLLDLERQQMQMKVVEVEHTLRQRCAKYLAELDSENKELRAQIEDQECDAARAASDAEAKEQEWQASNDELAAMVKQIRIELANYHDGSGMYVYAQEDMVASDEVWQLREDLRGYRQEKDKAKMDRDQRSNTSESQPLLDL</sequence>
<organism evidence="1 2">
    <name type="scientific">Vermiconidia calcicola</name>
    <dbReference type="NCBI Taxonomy" id="1690605"/>
    <lineage>
        <taxon>Eukaryota</taxon>
        <taxon>Fungi</taxon>
        <taxon>Dikarya</taxon>
        <taxon>Ascomycota</taxon>
        <taxon>Pezizomycotina</taxon>
        <taxon>Dothideomycetes</taxon>
        <taxon>Dothideomycetidae</taxon>
        <taxon>Mycosphaerellales</taxon>
        <taxon>Extremaceae</taxon>
        <taxon>Vermiconidia</taxon>
    </lineage>
</organism>
<evidence type="ECO:0000313" key="1">
    <source>
        <dbReference type="EMBL" id="KAK3699215.1"/>
    </source>
</evidence>